<dbReference type="InterPro" id="IPR013087">
    <property type="entry name" value="Znf_C2H2_type"/>
</dbReference>
<dbReference type="AlphaFoldDB" id="A0A2J6SUQ6"/>
<dbReference type="GeneID" id="36591801"/>
<reference evidence="4 5" key="1">
    <citation type="submission" date="2016-04" db="EMBL/GenBank/DDBJ databases">
        <title>A degradative enzymes factory behind the ericoid mycorrhizal symbiosis.</title>
        <authorList>
            <consortium name="DOE Joint Genome Institute"/>
            <person name="Martino E."/>
            <person name="Morin E."/>
            <person name="Grelet G."/>
            <person name="Kuo A."/>
            <person name="Kohler A."/>
            <person name="Daghino S."/>
            <person name="Barry K."/>
            <person name="Choi C."/>
            <person name="Cichocki N."/>
            <person name="Clum A."/>
            <person name="Copeland A."/>
            <person name="Hainaut M."/>
            <person name="Haridas S."/>
            <person name="Labutti K."/>
            <person name="Lindquist E."/>
            <person name="Lipzen A."/>
            <person name="Khouja H.-R."/>
            <person name="Murat C."/>
            <person name="Ohm R."/>
            <person name="Olson A."/>
            <person name="Spatafora J."/>
            <person name="Veneault-Fourrey C."/>
            <person name="Henrissat B."/>
            <person name="Grigoriev I."/>
            <person name="Martin F."/>
            <person name="Perotto S."/>
        </authorList>
    </citation>
    <scope>NUCLEOTIDE SEQUENCE [LARGE SCALE GENOMIC DNA]</scope>
    <source>
        <strain evidence="4 5">E</strain>
    </source>
</reference>
<dbReference type="EMBL" id="KZ613859">
    <property type="protein sequence ID" value="PMD54501.1"/>
    <property type="molecule type" value="Genomic_DNA"/>
</dbReference>
<organism evidence="4 5">
    <name type="scientific">Hyaloscypha bicolor E</name>
    <dbReference type="NCBI Taxonomy" id="1095630"/>
    <lineage>
        <taxon>Eukaryota</taxon>
        <taxon>Fungi</taxon>
        <taxon>Dikarya</taxon>
        <taxon>Ascomycota</taxon>
        <taxon>Pezizomycotina</taxon>
        <taxon>Leotiomycetes</taxon>
        <taxon>Helotiales</taxon>
        <taxon>Hyaloscyphaceae</taxon>
        <taxon>Hyaloscypha</taxon>
        <taxon>Hyaloscypha bicolor</taxon>
    </lineage>
</organism>
<protein>
    <recommendedName>
        <fullName evidence="3">C2H2-type domain-containing protein</fullName>
    </recommendedName>
</protein>
<dbReference type="GO" id="GO:0008270">
    <property type="term" value="F:zinc ion binding"/>
    <property type="evidence" value="ECO:0007669"/>
    <property type="project" value="UniProtKB-KW"/>
</dbReference>
<dbReference type="RefSeq" id="XP_024731405.1">
    <property type="nucleotide sequence ID" value="XM_024883724.1"/>
</dbReference>
<evidence type="ECO:0000256" key="1">
    <source>
        <dbReference type="PROSITE-ProRule" id="PRU00042"/>
    </source>
</evidence>
<keyword evidence="1" id="KW-0479">Metal-binding</keyword>
<dbReference type="SMART" id="SM00355">
    <property type="entry name" value="ZnF_C2H2"/>
    <property type="match status" value="2"/>
</dbReference>
<feature type="compositionally biased region" description="Polar residues" evidence="2">
    <location>
        <begin position="278"/>
        <end position="293"/>
    </location>
</feature>
<feature type="region of interest" description="Disordered" evidence="2">
    <location>
        <begin position="274"/>
        <end position="293"/>
    </location>
</feature>
<gene>
    <name evidence="4" type="ORF">K444DRAFT_634232</name>
</gene>
<dbReference type="Gene3D" id="3.30.160.60">
    <property type="entry name" value="Classic Zinc Finger"/>
    <property type="match status" value="1"/>
</dbReference>
<evidence type="ECO:0000313" key="5">
    <source>
        <dbReference type="Proteomes" id="UP000235371"/>
    </source>
</evidence>
<dbReference type="PROSITE" id="PS00028">
    <property type="entry name" value="ZINC_FINGER_C2H2_1"/>
    <property type="match status" value="1"/>
</dbReference>
<dbReference type="Proteomes" id="UP000235371">
    <property type="component" value="Unassembled WGS sequence"/>
</dbReference>
<evidence type="ECO:0000313" key="4">
    <source>
        <dbReference type="EMBL" id="PMD54501.1"/>
    </source>
</evidence>
<sequence length="372" mass="40309">MQLLVSPDTEEIIQANENQVFGSGSLAGSALSNAISNNLAYDADPLPAQPSFVRRDNRSLVTLGRPTSYLDPFVRVPGSSPWNYSAGLQFEQPHEFSRSQNYGLGNTLCNNPWNPVVHSEVQAWDFNNCQSSTRVSGTTSTTVPAFTRSNSGNTDVGTWHNVDAQDNNYSIPGHNLANGNLEALNASVIGNHPLDILSMGVGQAAYERLMSGLDDVSQQGPWGYGTAICGQTLSTNLFPDPGPSPQPSGGILSIAESQSLLFLESHAQDFQNGFHLAQGSSPGTNQTSPPQQSAITVRHYSCSNGNCTKVFRRKSDHAHHIRAVHGVNRVQYFCHVQGCPKSQGQGQGYSRDDKLTEHLWKKHGNLGYSKSR</sequence>
<feature type="domain" description="C2H2-type" evidence="3">
    <location>
        <begin position="300"/>
        <end position="330"/>
    </location>
</feature>
<keyword evidence="1" id="KW-0863">Zinc-finger</keyword>
<dbReference type="OrthoDB" id="2687452at2759"/>
<dbReference type="STRING" id="1095630.A0A2J6SUQ6"/>
<proteinExistence type="predicted"/>
<evidence type="ECO:0000256" key="2">
    <source>
        <dbReference type="SAM" id="MobiDB-lite"/>
    </source>
</evidence>
<name>A0A2J6SUQ6_9HELO</name>
<keyword evidence="1" id="KW-0862">Zinc</keyword>
<accession>A0A2J6SUQ6</accession>
<dbReference type="InParanoid" id="A0A2J6SUQ6"/>
<dbReference type="PROSITE" id="PS50157">
    <property type="entry name" value="ZINC_FINGER_C2H2_2"/>
    <property type="match status" value="1"/>
</dbReference>
<evidence type="ECO:0000259" key="3">
    <source>
        <dbReference type="PROSITE" id="PS50157"/>
    </source>
</evidence>
<keyword evidence="5" id="KW-1185">Reference proteome</keyword>